<keyword evidence="1" id="KW-0413">Isomerase</keyword>
<gene>
    <name evidence="1" type="ORF">G8770_11545</name>
</gene>
<dbReference type="GO" id="GO:0016853">
    <property type="term" value="F:isomerase activity"/>
    <property type="evidence" value="ECO:0007669"/>
    <property type="project" value="UniProtKB-KW"/>
</dbReference>
<reference evidence="1" key="1">
    <citation type="submission" date="2020-03" db="EMBL/GenBank/DDBJ databases">
        <authorList>
            <person name="Guo F."/>
        </authorList>
    </citation>
    <scope>NUCLEOTIDE SEQUENCE</scope>
    <source>
        <strain evidence="1">JCM 30134</strain>
    </source>
</reference>
<dbReference type="Pfam" id="PF06934">
    <property type="entry name" value="CTI"/>
    <property type="match status" value="1"/>
</dbReference>
<dbReference type="Proteomes" id="UP000787472">
    <property type="component" value="Unassembled WGS sequence"/>
</dbReference>
<dbReference type="AlphaFoldDB" id="A0A9E5JV62"/>
<organism evidence="1 2">
    <name type="scientific">Pseudomaricurvus hydrocarbonicus</name>
    <dbReference type="NCBI Taxonomy" id="1470433"/>
    <lineage>
        <taxon>Bacteria</taxon>
        <taxon>Pseudomonadati</taxon>
        <taxon>Pseudomonadota</taxon>
        <taxon>Gammaproteobacteria</taxon>
        <taxon>Cellvibrionales</taxon>
        <taxon>Cellvibrionaceae</taxon>
        <taxon>Pseudomaricurvus</taxon>
    </lineage>
</organism>
<comment type="caution">
    <text evidence="1">The sequence shown here is derived from an EMBL/GenBank/DDBJ whole genome shotgun (WGS) entry which is preliminary data.</text>
</comment>
<proteinExistence type="predicted"/>
<sequence>MKKSRFLMLVVFVTGCTTFGAKKLSELYGPAQPGDREVKVLETGQIDYWNDVKPVIENRCVVCHSCYDAPCQLKLGSIEGIERGASKDSVYDQSRLFKADLTRLFEDAGSVSEWRAKGFHPVLNEQDETFTANKAAGVMHQLLQLKSNNPLPDANILSDDFTFGLNRKNECPKPEEITSYSNRNPLWGMPYALPGLKSNEQQLLLRWLEQGAVHTKRPALPSQFKSLITEWETFFNQSSLRGQLVNRYIYEHLFLASLYFDELEGRHFFRLVRSRTAPGQPVDIIATRRPYDDPAVERVYYRLVESKGVVVAKTHMPYALNKKRMIRWNSLFYDRDYTVDQLPDYDLKHSSNPFLTFKQLPVSSRYQFILDEAQYTVMGFIKGPVCRGQVALNVINDHFWVFFIKPSELQDTALTEFIADNGDLLSLPSGKDSIYRPLSAWRTYSKKQRNYLAKRDEYLLSLGHEKVPLDLSQLWDGNGSNENAALTVFRHYDSATVEKGLLGMQPKTAWLLGYMDLERIHYLLVAGYDVYGNVGHQLLSRLYMDFLRMESEGTFLLLLPQESRKKERALWYRGANEEVLAYLESPEVERANHNTAISYNTDNPKQELFKMLMNKYKYLLPKYRKLSSLKNEDLARTLGSVSSIKGDDLNNLPQNSIILVETKDGDEFFTLIKNNAHLNMTSMFGEQKKRIPSEDQLIILRGFVGSYPNLFFKINDNNLVDFIKRISASGTEQGFSELMNRYAVRRSHPDFWVFSDRVYRGYENFEPVDFGLLDYNRLENR</sequence>
<protein>
    <submittedName>
        <fullName evidence="1">Fatty acid cis/trans isomerase</fullName>
    </submittedName>
</protein>
<dbReference type="EMBL" id="JAAONZ010000007">
    <property type="protein sequence ID" value="NHO66178.1"/>
    <property type="molecule type" value="Genomic_DNA"/>
</dbReference>
<keyword evidence="2" id="KW-1185">Reference proteome</keyword>
<accession>A0A9E5JV62</accession>
<name>A0A9E5JV62_9GAMM</name>
<dbReference type="PROSITE" id="PS51257">
    <property type="entry name" value="PROKAR_LIPOPROTEIN"/>
    <property type="match status" value="1"/>
</dbReference>
<evidence type="ECO:0000313" key="2">
    <source>
        <dbReference type="Proteomes" id="UP000787472"/>
    </source>
</evidence>
<dbReference type="InterPro" id="IPR010706">
    <property type="entry name" value="Fatty_acid_cis-trans_isomerase"/>
</dbReference>
<evidence type="ECO:0000313" key="1">
    <source>
        <dbReference type="EMBL" id="NHO66178.1"/>
    </source>
</evidence>